<dbReference type="Pfam" id="PF18701">
    <property type="entry name" value="DUF5641"/>
    <property type="match status" value="1"/>
</dbReference>
<evidence type="ECO:0000259" key="1">
    <source>
        <dbReference type="Pfam" id="PF18701"/>
    </source>
</evidence>
<gene>
    <name evidence="2" type="primary">X975_24965</name>
    <name evidence="2" type="ORF">NPIL_172931</name>
</gene>
<dbReference type="AlphaFoldDB" id="A0A8X6NUF9"/>
<proteinExistence type="predicted"/>
<name>A0A8X6NUF9_NEPPI</name>
<comment type="caution">
    <text evidence="2">The sequence shown here is derived from an EMBL/GenBank/DDBJ whole genome shotgun (WGS) entry which is preliminary data.</text>
</comment>
<accession>A0A8X6NUF9</accession>
<evidence type="ECO:0000313" key="3">
    <source>
        <dbReference type="Proteomes" id="UP000887013"/>
    </source>
</evidence>
<dbReference type="EMBL" id="BMAW01061699">
    <property type="protein sequence ID" value="GFT32485.1"/>
    <property type="molecule type" value="Genomic_DNA"/>
</dbReference>
<organism evidence="2 3">
    <name type="scientific">Nephila pilipes</name>
    <name type="common">Giant wood spider</name>
    <name type="synonym">Nephila maculata</name>
    <dbReference type="NCBI Taxonomy" id="299642"/>
    <lineage>
        <taxon>Eukaryota</taxon>
        <taxon>Metazoa</taxon>
        <taxon>Ecdysozoa</taxon>
        <taxon>Arthropoda</taxon>
        <taxon>Chelicerata</taxon>
        <taxon>Arachnida</taxon>
        <taxon>Araneae</taxon>
        <taxon>Araneomorphae</taxon>
        <taxon>Entelegynae</taxon>
        <taxon>Araneoidea</taxon>
        <taxon>Nephilidae</taxon>
        <taxon>Nephila</taxon>
    </lineage>
</organism>
<reference evidence="2" key="1">
    <citation type="submission" date="2020-08" db="EMBL/GenBank/DDBJ databases">
        <title>Multicomponent nature underlies the extraordinary mechanical properties of spider dragline silk.</title>
        <authorList>
            <person name="Kono N."/>
            <person name="Nakamura H."/>
            <person name="Mori M."/>
            <person name="Yoshida Y."/>
            <person name="Ohtoshi R."/>
            <person name="Malay A.D."/>
            <person name="Moran D.A.P."/>
            <person name="Tomita M."/>
            <person name="Numata K."/>
            <person name="Arakawa K."/>
        </authorList>
    </citation>
    <scope>NUCLEOTIDE SEQUENCE</scope>
</reference>
<sequence>MYQTHFKNQHPRVNITYVSVDNRNPSPLTPMRFLQVLPSSRIPDIDSVDFKLLNRRVEYKRRIRDNLRNRFRSEYLGQLRQHALKRDVFQKLSFGYVVLAEDINKRRIHWPLAKIIEIFPGRDNVVRLALVKTDNGIFLRPIQRIFSLWRSLSLKMILF</sequence>
<keyword evidence="3" id="KW-1185">Reference proteome</keyword>
<dbReference type="Proteomes" id="UP000887013">
    <property type="component" value="Unassembled WGS sequence"/>
</dbReference>
<dbReference type="PANTHER" id="PTHR47331">
    <property type="entry name" value="PHD-TYPE DOMAIN-CONTAINING PROTEIN"/>
    <property type="match status" value="1"/>
</dbReference>
<dbReference type="InterPro" id="IPR040676">
    <property type="entry name" value="DUF5641"/>
</dbReference>
<feature type="domain" description="DUF5641" evidence="1">
    <location>
        <begin position="57"/>
        <end position="147"/>
    </location>
</feature>
<protein>
    <submittedName>
        <fullName evidence="2">DUF5641 domain-containing protein</fullName>
    </submittedName>
</protein>
<evidence type="ECO:0000313" key="2">
    <source>
        <dbReference type="EMBL" id="GFT32485.1"/>
    </source>
</evidence>
<dbReference type="OrthoDB" id="6423627at2759"/>